<dbReference type="InterPro" id="IPR011611">
    <property type="entry name" value="PfkB_dom"/>
</dbReference>
<sequence>MTDRKRQGLFVGLTTLDLIYHAPRSPQSNEKIVATDLTLAAGGPATNAAILFSVLGGEAKLLSVIGQHPLTTLIHHDLNRYEVTSIDLNPATPEPPSCASIVVSTQGDRAVVSRNAQGLEADPSQIPPDLLEGVQVVLMDGHQLPVSIAIAQQAADRGIPTVLDGGSWKKGLDQLLPWISELICSADFRAPHCRTESETLNYLQQRYSPHLRIAITHGSEPIDCWTEQGRGQIPCPSVPCLDTLGAGDFFHGAFSYYCLEMGWSDALAKAADLASFSCGFRGTRSWLSKIVS</sequence>
<dbReference type="AlphaFoldDB" id="A0ABD4SYX5"/>
<dbReference type="InterPro" id="IPR052562">
    <property type="entry name" value="Ketohexokinase-related"/>
</dbReference>
<name>A0ABD4SYX5_9CYAN</name>
<keyword evidence="2" id="KW-0808">Transferase</keyword>
<gene>
    <name evidence="2" type="ORF">QQ91_0000675</name>
</gene>
<protein>
    <submittedName>
        <fullName evidence="2">PfkB family carbohydrate kinase</fullName>
    </submittedName>
</protein>
<feature type="domain" description="Carbohydrate kinase PfkB" evidence="1">
    <location>
        <begin position="10"/>
        <end position="285"/>
    </location>
</feature>
<dbReference type="Gene3D" id="3.40.1190.20">
    <property type="match status" value="1"/>
</dbReference>
<dbReference type="RefSeq" id="WP_166278716.1">
    <property type="nucleotide sequence ID" value="NZ_JTHE03000005.1"/>
</dbReference>
<keyword evidence="3" id="KW-1185">Reference proteome</keyword>
<dbReference type="GO" id="GO:0016301">
    <property type="term" value="F:kinase activity"/>
    <property type="evidence" value="ECO:0007669"/>
    <property type="project" value="UniProtKB-KW"/>
</dbReference>
<dbReference type="EMBL" id="JTHE03000005">
    <property type="protein sequence ID" value="MCM1981345.1"/>
    <property type="molecule type" value="Genomic_DNA"/>
</dbReference>
<accession>A0ABD4SYX5</accession>
<dbReference type="Proteomes" id="UP000031561">
    <property type="component" value="Unassembled WGS sequence"/>
</dbReference>
<proteinExistence type="predicted"/>
<dbReference type="PANTHER" id="PTHR42774">
    <property type="entry name" value="PHOSPHOTRANSFERASE SYSTEM TRANSPORT PROTEIN"/>
    <property type="match status" value="1"/>
</dbReference>
<dbReference type="InterPro" id="IPR029056">
    <property type="entry name" value="Ribokinase-like"/>
</dbReference>
<evidence type="ECO:0000313" key="2">
    <source>
        <dbReference type="EMBL" id="MCM1981345.1"/>
    </source>
</evidence>
<keyword evidence="2" id="KW-0418">Kinase</keyword>
<evidence type="ECO:0000313" key="3">
    <source>
        <dbReference type="Proteomes" id="UP000031561"/>
    </source>
</evidence>
<dbReference type="SUPFAM" id="SSF53613">
    <property type="entry name" value="Ribokinase-like"/>
    <property type="match status" value="1"/>
</dbReference>
<dbReference type="Pfam" id="PF00294">
    <property type="entry name" value="PfkB"/>
    <property type="match status" value="1"/>
</dbReference>
<reference evidence="2 3" key="1">
    <citation type="journal article" date="2015" name="Genome Announc.">
        <title>Draft Genome Sequence of Filamentous Marine Cyanobacterium Lyngbya confervoides Strain BDU141951.</title>
        <authorList>
            <person name="Chandrababunaidu M.M."/>
            <person name="Sen D."/>
            <person name="Tripathy S."/>
        </authorList>
    </citation>
    <scope>NUCLEOTIDE SEQUENCE [LARGE SCALE GENOMIC DNA]</scope>
    <source>
        <strain evidence="2 3">BDU141951</strain>
    </source>
</reference>
<evidence type="ECO:0000259" key="1">
    <source>
        <dbReference type="Pfam" id="PF00294"/>
    </source>
</evidence>
<dbReference type="PANTHER" id="PTHR42774:SF3">
    <property type="entry name" value="KETOHEXOKINASE"/>
    <property type="match status" value="1"/>
</dbReference>
<comment type="caution">
    <text evidence="2">The sequence shown here is derived from an EMBL/GenBank/DDBJ whole genome shotgun (WGS) entry which is preliminary data.</text>
</comment>
<organism evidence="2 3">
    <name type="scientific">Lyngbya confervoides BDU141951</name>
    <dbReference type="NCBI Taxonomy" id="1574623"/>
    <lineage>
        <taxon>Bacteria</taxon>
        <taxon>Bacillati</taxon>
        <taxon>Cyanobacteriota</taxon>
        <taxon>Cyanophyceae</taxon>
        <taxon>Oscillatoriophycideae</taxon>
        <taxon>Oscillatoriales</taxon>
        <taxon>Microcoleaceae</taxon>
        <taxon>Lyngbya</taxon>
    </lineage>
</organism>